<dbReference type="AlphaFoldDB" id="A0A2S9IT82"/>
<proteinExistence type="predicted"/>
<comment type="caution">
    <text evidence="1">The sequence shown here is derived from an EMBL/GenBank/DDBJ whole genome shotgun (WGS) entry which is preliminary data.</text>
</comment>
<dbReference type="Proteomes" id="UP000239434">
    <property type="component" value="Unassembled WGS sequence"/>
</dbReference>
<organism evidence="1 2">
    <name type="scientific">Phyllobacterium phragmitis</name>
    <dbReference type="NCBI Taxonomy" id="2670329"/>
    <lineage>
        <taxon>Bacteria</taxon>
        <taxon>Pseudomonadati</taxon>
        <taxon>Pseudomonadota</taxon>
        <taxon>Alphaproteobacteria</taxon>
        <taxon>Hyphomicrobiales</taxon>
        <taxon>Phyllobacteriaceae</taxon>
        <taxon>Phyllobacterium</taxon>
    </lineage>
</organism>
<keyword evidence="2" id="KW-1185">Reference proteome</keyword>
<evidence type="ECO:0000313" key="1">
    <source>
        <dbReference type="EMBL" id="PRD43700.1"/>
    </source>
</evidence>
<gene>
    <name evidence="1" type="ORF">C5748_10665</name>
</gene>
<protein>
    <submittedName>
        <fullName evidence="1">Uncharacterized protein</fullName>
    </submittedName>
</protein>
<sequence length="158" mass="18057">MSRPVANSLRDEFGMARAILEYSLRENIAGFTLSGLKIPRILQTWRPGSELPPADEFALEVAIYQEHLGDRIAALSCNRKMLQEIWRFNEATREFRELELTIPEAAREVLDQLANLVNALFDQDRSAAIRSLAHCQNRRYDLVEEIAHKLSPPEAMHA</sequence>
<accession>A0A2S9IT82</accession>
<evidence type="ECO:0000313" key="2">
    <source>
        <dbReference type="Proteomes" id="UP000239434"/>
    </source>
</evidence>
<name>A0A2S9IT82_9HYPH</name>
<dbReference type="EMBL" id="PVBR01000006">
    <property type="protein sequence ID" value="PRD43700.1"/>
    <property type="molecule type" value="Genomic_DNA"/>
</dbReference>
<reference evidence="1 2" key="1">
    <citation type="submission" date="2018-02" db="EMBL/GenBank/DDBJ databases">
        <title>The draft genome of Phyllobacterium sp. 1N-3.</title>
        <authorList>
            <person name="Liu L."/>
            <person name="Li L."/>
            <person name="Zhang X."/>
            <person name="Wang T."/>
            <person name="Liang L."/>
        </authorList>
    </citation>
    <scope>NUCLEOTIDE SEQUENCE [LARGE SCALE GENOMIC DNA]</scope>
    <source>
        <strain evidence="1 2">1N-3</strain>
    </source>
</reference>